<evidence type="ECO:0000313" key="1">
    <source>
        <dbReference type="EMBL" id="KKM24144.1"/>
    </source>
</evidence>
<sequence length="119" mass="12244">MPDLVSVAELKVFLEITTSTDDALMGFGTGAIARMSYDTTDANANELLVQLPAGGGTDVPVIVIGQSIESVDLGLYNGVVNPTVAMFGVGAVTTATTFEFRKARGSVTSPTIVTSGDDL</sequence>
<comment type="caution">
    <text evidence="1">The sequence shown here is derived from an EMBL/GenBank/DDBJ whole genome shotgun (WGS) entry which is preliminary data.</text>
</comment>
<protein>
    <submittedName>
        <fullName evidence="1">Uncharacterized protein</fullName>
    </submittedName>
</protein>
<gene>
    <name evidence="1" type="ORF">LCGC14_1608100</name>
</gene>
<dbReference type="EMBL" id="LAZR01012985">
    <property type="protein sequence ID" value="KKM24144.1"/>
    <property type="molecule type" value="Genomic_DNA"/>
</dbReference>
<dbReference type="AlphaFoldDB" id="A0A0F9IVS6"/>
<reference evidence="1" key="1">
    <citation type="journal article" date="2015" name="Nature">
        <title>Complex archaea that bridge the gap between prokaryotes and eukaryotes.</title>
        <authorList>
            <person name="Spang A."/>
            <person name="Saw J.H."/>
            <person name="Jorgensen S.L."/>
            <person name="Zaremba-Niedzwiedzka K."/>
            <person name="Martijn J."/>
            <person name="Lind A.E."/>
            <person name="van Eijk R."/>
            <person name="Schleper C."/>
            <person name="Guy L."/>
            <person name="Ettema T.J."/>
        </authorList>
    </citation>
    <scope>NUCLEOTIDE SEQUENCE</scope>
</reference>
<proteinExistence type="predicted"/>
<feature type="non-terminal residue" evidence="1">
    <location>
        <position position="119"/>
    </location>
</feature>
<name>A0A0F9IVS6_9ZZZZ</name>
<organism evidence="1">
    <name type="scientific">marine sediment metagenome</name>
    <dbReference type="NCBI Taxonomy" id="412755"/>
    <lineage>
        <taxon>unclassified sequences</taxon>
        <taxon>metagenomes</taxon>
        <taxon>ecological metagenomes</taxon>
    </lineage>
</organism>
<accession>A0A0F9IVS6</accession>